<feature type="transmembrane region" description="Helical" evidence="1">
    <location>
        <begin position="12"/>
        <end position="34"/>
    </location>
</feature>
<gene>
    <name evidence="2" type="ORF">SAMN05444277_101707</name>
</gene>
<keyword evidence="1" id="KW-1133">Transmembrane helix</keyword>
<evidence type="ECO:0000313" key="3">
    <source>
        <dbReference type="Proteomes" id="UP000199031"/>
    </source>
</evidence>
<dbReference type="EMBL" id="FOXQ01000001">
    <property type="protein sequence ID" value="SFP68603.1"/>
    <property type="molecule type" value="Genomic_DNA"/>
</dbReference>
<evidence type="ECO:0000256" key="1">
    <source>
        <dbReference type="SAM" id="Phobius"/>
    </source>
</evidence>
<dbReference type="AlphaFoldDB" id="A0A1I5SD31"/>
<reference evidence="2 3" key="1">
    <citation type="submission" date="2016-10" db="EMBL/GenBank/DDBJ databases">
        <authorList>
            <person name="de Groot N.N."/>
        </authorList>
    </citation>
    <scope>NUCLEOTIDE SEQUENCE [LARGE SCALE GENOMIC DNA]</scope>
    <source>
        <strain evidence="2 3">DSM 28286</strain>
    </source>
</reference>
<evidence type="ECO:0000313" key="2">
    <source>
        <dbReference type="EMBL" id="SFP68603.1"/>
    </source>
</evidence>
<keyword evidence="3" id="KW-1185">Reference proteome</keyword>
<dbReference type="RefSeq" id="WP_177191799.1">
    <property type="nucleotide sequence ID" value="NZ_FOXQ01000001.1"/>
</dbReference>
<name>A0A1I5SD31_9BACT</name>
<proteinExistence type="predicted"/>
<protein>
    <submittedName>
        <fullName evidence="2">Uncharacterized protein</fullName>
    </submittedName>
</protein>
<keyword evidence="1" id="KW-0812">Transmembrane</keyword>
<organism evidence="2 3">
    <name type="scientific">Parafilimonas terrae</name>
    <dbReference type="NCBI Taxonomy" id="1465490"/>
    <lineage>
        <taxon>Bacteria</taxon>
        <taxon>Pseudomonadati</taxon>
        <taxon>Bacteroidota</taxon>
        <taxon>Chitinophagia</taxon>
        <taxon>Chitinophagales</taxon>
        <taxon>Chitinophagaceae</taxon>
        <taxon>Parafilimonas</taxon>
    </lineage>
</organism>
<keyword evidence="1" id="KW-0472">Membrane</keyword>
<accession>A0A1I5SD31</accession>
<sequence>MSGHTSPNDPKKFTAVLFTGIVVAFVFAMLMMLWQGDFEHDEHGERHYNTTVVEPGY</sequence>
<dbReference type="Proteomes" id="UP000199031">
    <property type="component" value="Unassembled WGS sequence"/>
</dbReference>